<dbReference type="OrthoDB" id="4489167at2759"/>
<dbReference type="OMA" id="GNQSYGC"/>
<dbReference type="VEuPathDB" id="FungiDB:M747DRAFT_297798"/>
<dbReference type="AlphaFoldDB" id="A0A117DY67"/>
<dbReference type="VEuPathDB" id="FungiDB:An01g11170"/>
<dbReference type="Proteomes" id="UP000068243">
    <property type="component" value="Unassembled WGS sequence"/>
</dbReference>
<evidence type="ECO:0000313" key="2">
    <source>
        <dbReference type="Proteomes" id="UP000068243"/>
    </source>
</evidence>
<dbReference type="PaxDb" id="5061-CADANGAP00001081"/>
<dbReference type="VEuPathDB" id="FungiDB:ATCC64974_14530"/>
<sequence>MPQQYLTDSQTSNGDYTSPFPLTFNPKNIITMQLLSILPIAALAGTSLAVHWNVTLYTDTECTEYKWSYAGNQSYGCYSLETYNPTIQSIRAEIPDDWVFDGASGGACNNFHTFGGSGCWTQGQGFKSFQVYPQAS</sequence>
<name>A0A117DY67_ASPNG</name>
<dbReference type="EMBL" id="BCMY01000002">
    <property type="protein sequence ID" value="GAQ36276.1"/>
    <property type="molecule type" value="Genomic_DNA"/>
</dbReference>
<organism evidence="1 2">
    <name type="scientific">Aspergillus niger</name>
    <dbReference type="NCBI Taxonomy" id="5061"/>
    <lineage>
        <taxon>Eukaryota</taxon>
        <taxon>Fungi</taxon>
        <taxon>Dikarya</taxon>
        <taxon>Ascomycota</taxon>
        <taxon>Pezizomycotina</taxon>
        <taxon>Eurotiomycetes</taxon>
        <taxon>Eurotiomycetidae</taxon>
        <taxon>Eurotiales</taxon>
        <taxon>Aspergillaceae</taxon>
        <taxon>Aspergillus</taxon>
        <taxon>Aspergillus subgen. Circumdati</taxon>
    </lineage>
</organism>
<dbReference type="VEuPathDB" id="FungiDB:ASPNIDRAFT2_1162715"/>
<comment type="caution">
    <text evidence="1">The sequence shown here is derived from an EMBL/GenBank/DDBJ whole genome shotgun (WGS) entry which is preliminary data.</text>
</comment>
<gene>
    <name evidence="1" type="ORF">ABL_01584</name>
</gene>
<proteinExistence type="predicted"/>
<evidence type="ECO:0000313" key="1">
    <source>
        <dbReference type="EMBL" id="GAQ36276.1"/>
    </source>
</evidence>
<accession>A0A117DY67</accession>
<reference evidence="2" key="1">
    <citation type="journal article" date="2016" name="Genome Announc.">
        <title>Draft genome sequence of Aspergillus niger strain An76.</title>
        <authorList>
            <person name="Gong W."/>
            <person name="Cheng Z."/>
            <person name="Zhang H."/>
            <person name="Liu L."/>
            <person name="Gao P."/>
            <person name="Wang L."/>
        </authorList>
    </citation>
    <scope>NUCLEOTIDE SEQUENCE [LARGE SCALE GENOMIC DNA]</scope>
    <source>
        <strain evidence="2">An76</strain>
    </source>
</reference>
<protein>
    <submittedName>
        <fullName evidence="1">Uncharacterized protein</fullName>
    </submittedName>
</protein>